<feature type="modified residue" description="Phosphohistidine" evidence="12">
    <location>
        <position position="677"/>
    </location>
</feature>
<keyword evidence="19" id="KW-1185">Reference proteome</keyword>
<keyword evidence="9" id="KW-1133">Transmembrane helix</keyword>
<dbReference type="InterPro" id="IPR036641">
    <property type="entry name" value="HPT_dom_sf"/>
</dbReference>
<dbReference type="PANTHER" id="PTHR45339">
    <property type="entry name" value="HYBRID SIGNAL TRANSDUCTION HISTIDINE KINASE J"/>
    <property type="match status" value="1"/>
</dbReference>
<evidence type="ECO:0000256" key="13">
    <source>
        <dbReference type="PROSITE-ProRule" id="PRU00169"/>
    </source>
</evidence>
<dbReference type="Pfam" id="PF01627">
    <property type="entry name" value="Hpt"/>
    <property type="match status" value="1"/>
</dbReference>
<keyword evidence="4" id="KW-1003">Cell membrane</keyword>
<feature type="domain" description="Histidine kinase" evidence="15">
    <location>
        <begin position="236"/>
        <end position="458"/>
    </location>
</feature>
<evidence type="ECO:0000259" key="16">
    <source>
        <dbReference type="PROSITE" id="PS50110"/>
    </source>
</evidence>
<gene>
    <name evidence="18" type="ORF">IGS68_03515</name>
</gene>
<dbReference type="InterPro" id="IPR004358">
    <property type="entry name" value="Sig_transdc_His_kin-like_C"/>
</dbReference>
<dbReference type="InterPro" id="IPR008207">
    <property type="entry name" value="Sig_transdc_His_kin_Hpt_dom"/>
</dbReference>
<name>A0ABX7B7J5_9PROT</name>
<comment type="subcellular location">
    <subcellularLocation>
        <location evidence="2">Cell membrane</location>
        <topology evidence="2">Multi-pass membrane protein</topology>
    </subcellularLocation>
</comment>
<dbReference type="CDD" id="cd00088">
    <property type="entry name" value="HPT"/>
    <property type="match status" value="1"/>
</dbReference>
<evidence type="ECO:0000259" key="17">
    <source>
        <dbReference type="PROSITE" id="PS50894"/>
    </source>
</evidence>
<dbReference type="Pfam" id="PF00512">
    <property type="entry name" value="HisKA"/>
    <property type="match status" value="1"/>
</dbReference>
<feature type="domain" description="HPt" evidence="17">
    <location>
        <begin position="638"/>
        <end position="729"/>
    </location>
</feature>
<dbReference type="CDD" id="cd17546">
    <property type="entry name" value="REC_hyHK_CKI1_RcsC-like"/>
    <property type="match status" value="1"/>
</dbReference>
<dbReference type="SUPFAM" id="SSF47226">
    <property type="entry name" value="Histidine-containing phosphotransfer domain, HPT domain"/>
    <property type="match status" value="1"/>
</dbReference>
<dbReference type="InterPro" id="IPR003661">
    <property type="entry name" value="HisK_dim/P_dom"/>
</dbReference>
<evidence type="ECO:0000256" key="14">
    <source>
        <dbReference type="SAM" id="Coils"/>
    </source>
</evidence>
<evidence type="ECO:0000256" key="5">
    <source>
        <dbReference type="ARBA" id="ARBA00022553"/>
    </source>
</evidence>
<evidence type="ECO:0000256" key="2">
    <source>
        <dbReference type="ARBA" id="ARBA00004651"/>
    </source>
</evidence>
<dbReference type="InterPro" id="IPR036097">
    <property type="entry name" value="HisK_dim/P_sf"/>
</dbReference>
<sequence>MTRGLRAALAGLGLAVVVSFSIVGALQYALSDKTVGVLAGGTDNQAWAFFQLGTEHHRLHVALLEASAGINDAAAAEGRYEVFVSRLNIVRGGTYRQIFTGRAFYDGAIGELGRFVDETDALVTARGGFDGAVVAELLVRLPRLREPIQSMMLGITSVSAGEAAQRWTEITEMQRLATTATVIQAVLCAGFAGLAGWYILQSSRSRRELLQLTGTLNQAKQDAEAASRAKSEFLANISHEIRTPLNGVMGLLGLLVDSRLPPEPRAHASSALRSAENLLTIVNDILDLSKLEAGRIEVEAVDFLLTQPAEDVISILHPAAQEKGNELAYAIEPDARISLRGDVGRIRQILFNLVGNAVKFTHGGRIHIRFATRPEEGSGGLILAVDVQDTGIGIPEEFLGRLFERFSQADGSTTRRYGGTGLGLAICRQLCLLQGGDITVRSEVGKGSTFSFTVRCQPGPDIVEAPLPDPAPEAVDHGPLRLLVVDDVEVNRTLMDSLLTRRGHSVELATNGAEAVAAVAGADAPFDLVLMDIQMPVMDGCSAAEAIRTLPPPFGPTPIVAVTAHAMAGDRERYLASGMNDYVSKPVRPAELFAAIERVMSKLPAPVPQAPAPAAPDDLAETPLLDQTMIEQLQDCLDAEDLMDMLGLFPGQARIQADEIEAAIATGDAGAVKRAAHGMKGANANLGARRLSAIARAIEVNAADPAEAARLLALAREQIEPTRLALEERFAPAAHG</sequence>
<proteinExistence type="predicted"/>
<dbReference type="EMBL" id="CP067420">
    <property type="protein sequence ID" value="QQP90339.1"/>
    <property type="molecule type" value="Genomic_DNA"/>
</dbReference>
<dbReference type="SMART" id="SM00387">
    <property type="entry name" value="HATPase_c"/>
    <property type="match status" value="1"/>
</dbReference>
<dbReference type="SMART" id="SM00448">
    <property type="entry name" value="REC"/>
    <property type="match status" value="1"/>
</dbReference>
<dbReference type="Gene3D" id="3.40.50.2300">
    <property type="match status" value="1"/>
</dbReference>
<feature type="domain" description="Response regulatory" evidence="16">
    <location>
        <begin position="481"/>
        <end position="600"/>
    </location>
</feature>
<evidence type="ECO:0000313" key="19">
    <source>
        <dbReference type="Proteomes" id="UP000595197"/>
    </source>
</evidence>
<dbReference type="SUPFAM" id="SSF47384">
    <property type="entry name" value="Homodimeric domain of signal transducing histidine kinase"/>
    <property type="match status" value="1"/>
</dbReference>
<dbReference type="InterPro" id="IPR001789">
    <property type="entry name" value="Sig_transdc_resp-reg_receiver"/>
</dbReference>
<dbReference type="RefSeq" id="WP_201077360.1">
    <property type="nucleotide sequence ID" value="NZ_CP067420.1"/>
</dbReference>
<dbReference type="CDD" id="cd00082">
    <property type="entry name" value="HisKA"/>
    <property type="match status" value="1"/>
</dbReference>
<organism evidence="18 19">
    <name type="scientific">Skermanella cutis</name>
    <dbReference type="NCBI Taxonomy" id="2775420"/>
    <lineage>
        <taxon>Bacteria</taxon>
        <taxon>Pseudomonadati</taxon>
        <taxon>Pseudomonadota</taxon>
        <taxon>Alphaproteobacteria</taxon>
        <taxon>Rhodospirillales</taxon>
        <taxon>Azospirillaceae</taxon>
        <taxon>Skermanella</taxon>
    </lineage>
</organism>
<evidence type="ECO:0000256" key="3">
    <source>
        <dbReference type="ARBA" id="ARBA00012438"/>
    </source>
</evidence>
<dbReference type="Gene3D" id="1.10.287.130">
    <property type="match status" value="1"/>
</dbReference>
<evidence type="ECO:0000256" key="4">
    <source>
        <dbReference type="ARBA" id="ARBA00022475"/>
    </source>
</evidence>
<dbReference type="SUPFAM" id="SSF52172">
    <property type="entry name" value="CheY-like"/>
    <property type="match status" value="1"/>
</dbReference>
<dbReference type="PROSITE" id="PS50894">
    <property type="entry name" value="HPT"/>
    <property type="match status" value="1"/>
</dbReference>
<keyword evidence="6" id="KW-0812">Transmembrane</keyword>
<dbReference type="Pfam" id="PF02518">
    <property type="entry name" value="HATPase_c"/>
    <property type="match status" value="1"/>
</dbReference>
<dbReference type="PROSITE" id="PS50110">
    <property type="entry name" value="RESPONSE_REGULATORY"/>
    <property type="match status" value="1"/>
</dbReference>
<keyword evidence="14" id="KW-0175">Coiled coil</keyword>
<keyword evidence="5 13" id="KW-0597">Phosphoprotein</keyword>
<evidence type="ECO:0000256" key="1">
    <source>
        <dbReference type="ARBA" id="ARBA00000085"/>
    </source>
</evidence>
<dbReference type="Proteomes" id="UP000595197">
    <property type="component" value="Chromosome"/>
</dbReference>
<dbReference type="EC" id="2.7.13.3" evidence="3"/>
<feature type="modified residue" description="4-aspartylphosphate" evidence="13">
    <location>
        <position position="532"/>
    </location>
</feature>
<dbReference type="InterPro" id="IPR036890">
    <property type="entry name" value="HATPase_C_sf"/>
</dbReference>
<keyword evidence="7" id="KW-0547">Nucleotide-binding</keyword>
<dbReference type="CDD" id="cd16922">
    <property type="entry name" value="HATPase_EvgS-ArcB-TorS-like"/>
    <property type="match status" value="1"/>
</dbReference>
<dbReference type="SMART" id="SM00388">
    <property type="entry name" value="HisKA"/>
    <property type="match status" value="1"/>
</dbReference>
<dbReference type="InterPro" id="IPR003594">
    <property type="entry name" value="HATPase_dom"/>
</dbReference>
<evidence type="ECO:0000256" key="8">
    <source>
        <dbReference type="ARBA" id="ARBA00022840"/>
    </source>
</evidence>
<reference evidence="18" key="1">
    <citation type="submission" date="2021-02" db="EMBL/GenBank/DDBJ databases">
        <title>Skermanella TT6 skin isolate.</title>
        <authorList>
            <person name="Lee K."/>
            <person name="Ganzorig M."/>
        </authorList>
    </citation>
    <scope>NUCLEOTIDE SEQUENCE</scope>
    <source>
        <strain evidence="18">TT6</strain>
    </source>
</reference>
<evidence type="ECO:0000313" key="18">
    <source>
        <dbReference type="EMBL" id="QQP90339.1"/>
    </source>
</evidence>
<dbReference type="InterPro" id="IPR011006">
    <property type="entry name" value="CheY-like_superfamily"/>
</dbReference>
<evidence type="ECO:0000256" key="7">
    <source>
        <dbReference type="ARBA" id="ARBA00022741"/>
    </source>
</evidence>
<dbReference type="Gene3D" id="1.20.120.160">
    <property type="entry name" value="HPT domain"/>
    <property type="match status" value="1"/>
</dbReference>
<evidence type="ECO:0000256" key="6">
    <source>
        <dbReference type="ARBA" id="ARBA00022692"/>
    </source>
</evidence>
<evidence type="ECO:0000256" key="11">
    <source>
        <dbReference type="ARBA" id="ARBA00023136"/>
    </source>
</evidence>
<keyword evidence="11" id="KW-0472">Membrane</keyword>
<evidence type="ECO:0000259" key="15">
    <source>
        <dbReference type="PROSITE" id="PS50109"/>
    </source>
</evidence>
<comment type="catalytic activity">
    <reaction evidence="1">
        <text>ATP + protein L-histidine = ADP + protein N-phospho-L-histidine.</text>
        <dbReference type="EC" id="2.7.13.3"/>
    </reaction>
</comment>
<keyword evidence="10" id="KW-0902">Two-component regulatory system</keyword>
<dbReference type="PROSITE" id="PS50109">
    <property type="entry name" value="HIS_KIN"/>
    <property type="match status" value="1"/>
</dbReference>
<keyword evidence="8" id="KW-0067">ATP-binding</keyword>
<dbReference type="SUPFAM" id="SSF55874">
    <property type="entry name" value="ATPase domain of HSP90 chaperone/DNA topoisomerase II/histidine kinase"/>
    <property type="match status" value="1"/>
</dbReference>
<dbReference type="InterPro" id="IPR005467">
    <property type="entry name" value="His_kinase_dom"/>
</dbReference>
<dbReference type="PRINTS" id="PR00344">
    <property type="entry name" value="BCTRLSENSOR"/>
</dbReference>
<evidence type="ECO:0000256" key="9">
    <source>
        <dbReference type="ARBA" id="ARBA00022989"/>
    </source>
</evidence>
<evidence type="ECO:0000256" key="10">
    <source>
        <dbReference type="ARBA" id="ARBA00023012"/>
    </source>
</evidence>
<feature type="coiled-coil region" evidence="14">
    <location>
        <begin position="209"/>
        <end position="236"/>
    </location>
</feature>
<accession>A0ABX7B7J5</accession>
<dbReference type="Gene3D" id="3.30.565.10">
    <property type="entry name" value="Histidine kinase-like ATPase, C-terminal domain"/>
    <property type="match status" value="1"/>
</dbReference>
<evidence type="ECO:0000256" key="12">
    <source>
        <dbReference type="PROSITE-ProRule" id="PRU00110"/>
    </source>
</evidence>
<protein>
    <recommendedName>
        <fullName evidence="3">histidine kinase</fullName>
        <ecNumber evidence="3">2.7.13.3</ecNumber>
    </recommendedName>
</protein>
<dbReference type="PANTHER" id="PTHR45339:SF1">
    <property type="entry name" value="HYBRID SIGNAL TRANSDUCTION HISTIDINE KINASE J"/>
    <property type="match status" value="1"/>
</dbReference>
<dbReference type="Pfam" id="PF00072">
    <property type="entry name" value="Response_reg"/>
    <property type="match status" value="1"/>
</dbReference>